<accession>A0ABV4BD57</accession>
<dbReference type="Gene3D" id="2.130.10.10">
    <property type="entry name" value="YVTN repeat-like/Quinoprotein amine dehydrogenase"/>
    <property type="match status" value="1"/>
</dbReference>
<keyword evidence="3 4" id="KW-0998">Cell outer membrane</keyword>
<evidence type="ECO:0000259" key="6">
    <source>
        <dbReference type="Pfam" id="PF13360"/>
    </source>
</evidence>
<dbReference type="Pfam" id="PF13360">
    <property type="entry name" value="PQQ_2"/>
    <property type="match status" value="1"/>
</dbReference>
<reference evidence="7 8" key="1">
    <citation type="submission" date="2024-05" db="EMBL/GenBank/DDBJ databases">
        <title>Genome Sequence and Characterization of the New Strain Purple Sulfur Bacterium of Genus Thioalkalicoccus.</title>
        <authorList>
            <person name="Bryantseva I.A."/>
            <person name="Kyndt J.A."/>
            <person name="Imhoff J.F."/>
        </authorList>
    </citation>
    <scope>NUCLEOTIDE SEQUENCE [LARGE SCALE GENOMIC DNA]</scope>
    <source>
        <strain evidence="7 8">Um2</strain>
    </source>
</reference>
<comment type="subcellular location">
    <subcellularLocation>
        <location evidence="4">Cell outer membrane</location>
        <topology evidence="4">Lipid-anchor</topology>
    </subcellularLocation>
</comment>
<organism evidence="7 8">
    <name type="scientific">Thioalkalicoccus limnaeus</name>
    <dbReference type="NCBI Taxonomy" id="120681"/>
    <lineage>
        <taxon>Bacteria</taxon>
        <taxon>Pseudomonadati</taxon>
        <taxon>Pseudomonadota</taxon>
        <taxon>Gammaproteobacteria</taxon>
        <taxon>Chromatiales</taxon>
        <taxon>Chromatiaceae</taxon>
        <taxon>Thioalkalicoccus</taxon>
    </lineage>
</organism>
<dbReference type="InterPro" id="IPR011047">
    <property type="entry name" value="Quinoprotein_ADH-like_sf"/>
</dbReference>
<keyword evidence="4" id="KW-0449">Lipoprotein</keyword>
<evidence type="ECO:0000256" key="5">
    <source>
        <dbReference type="SAM" id="MobiDB-lite"/>
    </source>
</evidence>
<keyword evidence="2 4" id="KW-0472">Membrane</keyword>
<comment type="similarity">
    <text evidence="4">Belongs to the BamB family.</text>
</comment>
<evidence type="ECO:0000313" key="8">
    <source>
        <dbReference type="Proteomes" id="UP001564408"/>
    </source>
</evidence>
<keyword evidence="1 4" id="KW-0732">Signal</keyword>
<dbReference type="InterPro" id="IPR015943">
    <property type="entry name" value="WD40/YVTN_repeat-like_dom_sf"/>
</dbReference>
<feature type="compositionally biased region" description="Low complexity" evidence="5">
    <location>
        <begin position="408"/>
        <end position="426"/>
    </location>
</feature>
<dbReference type="RefSeq" id="WP_369666841.1">
    <property type="nucleotide sequence ID" value="NZ_JBDKXB010000008.1"/>
</dbReference>
<dbReference type="SMART" id="SM00564">
    <property type="entry name" value="PQQ"/>
    <property type="match status" value="7"/>
</dbReference>
<proteinExistence type="inferred from homology"/>
<dbReference type="SUPFAM" id="SSF50998">
    <property type="entry name" value="Quinoprotein alcohol dehydrogenase-like"/>
    <property type="match status" value="1"/>
</dbReference>
<keyword evidence="8" id="KW-1185">Reference proteome</keyword>
<keyword evidence="4" id="KW-0564">Palmitate</keyword>
<evidence type="ECO:0000256" key="1">
    <source>
        <dbReference type="ARBA" id="ARBA00022729"/>
    </source>
</evidence>
<dbReference type="PROSITE" id="PS51257">
    <property type="entry name" value="PROKAR_LIPOPROTEIN"/>
    <property type="match status" value="1"/>
</dbReference>
<comment type="subunit">
    <text evidence="4">Part of the Bam complex.</text>
</comment>
<dbReference type="PANTHER" id="PTHR34512">
    <property type="entry name" value="CELL SURFACE PROTEIN"/>
    <property type="match status" value="1"/>
</dbReference>
<dbReference type="Proteomes" id="UP001564408">
    <property type="component" value="Unassembled WGS sequence"/>
</dbReference>
<evidence type="ECO:0000313" key="7">
    <source>
        <dbReference type="EMBL" id="MEY6432455.1"/>
    </source>
</evidence>
<protein>
    <recommendedName>
        <fullName evidence="4">Outer membrane protein assembly factor BamB</fullName>
    </recommendedName>
</protein>
<dbReference type="NCBIfam" id="TIGR03300">
    <property type="entry name" value="assembly_YfgL"/>
    <property type="match status" value="1"/>
</dbReference>
<gene>
    <name evidence="4 7" type="primary">bamB</name>
    <name evidence="7" type="ORF">ABC977_08570</name>
</gene>
<dbReference type="InterPro" id="IPR017687">
    <property type="entry name" value="BamB"/>
</dbReference>
<evidence type="ECO:0000256" key="4">
    <source>
        <dbReference type="HAMAP-Rule" id="MF_00923"/>
    </source>
</evidence>
<evidence type="ECO:0000256" key="3">
    <source>
        <dbReference type="ARBA" id="ARBA00023237"/>
    </source>
</evidence>
<dbReference type="EMBL" id="JBDKXB010000008">
    <property type="protein sequence ID" value="MEY6432455.1"/>
    <property type="molecule type" value="Genomic_DNA"/>
</dbReference>
<feature type="domain" description="Pyrrolo-quinoline quinone repeat" evidence="6">
    <location>
        <begin position="93"/>
        <end position="323"/>
    </location>
</feature>
<name>A0ABV4BD57_9GAMM</name>
<sequence length="426" mass="45944">MIDLPYRWHPPISVGTRWGLVGLLLVALGGCGSLPWLGREKDPNPPSPLPSFTPEAEFAIQWRQDVGRGSDGRRLRLVPALSDGRLYTADARGQVTAIQAADGRLLWRRDLKRPFSGGPDAHGDRLVIGSTKGELLALTTDDGSELWRAQVTSEILSIPRLTDDMVVVHTLDDHVLGFDAASGDERWRFTSQAPVLILRGSSSPVIVPSGAIVGLSGGRLIKLDLEEGAPLWTVRVTMPTGRSELERITDIDADPIVVGETLYVGTFNGDLAAVDVASGAVLWRRTLSIYSGLIADRDAIYVTDAQDHVWAAEPDSGAGQWRQDQLAHRQLSPPALLGDWIIVGDFEGYLHALAREDGRLVARLRVGRGPIRARPLAVDGRLYVFGDDGTLAALTLGTAGRPERPAGTATQDSTTRSTSDDGNTAR</sequence>
<dbReference type="InterPro" id="IPR018391">
    <property type="entry name" value="PQQ_b-propeller_rpt"/>
</dbReference>
<evidence type="ECO:0000256" key="2">
    <source>
        <dbReference type="ARBA" id="ARBA00023136"/>
    </source>
</evidence>
<comment type="caution">
    <text evidence="7">The sequence shown here is derived from an EMBL/GenBank/DDBJ whole genome shotgun (WGS) entry which is preliminary data.</text>
</comment>
<dbReference type="CDD" id="cd10276">
    <property type="entry name" value="BamB_YfgL"/>
    <property type="match status" value="1"/>
</dbReference>
<feature type="region of interest" description="Disordered" evidence="5">
    <location>
        <begin position="397"/>
        <end position="426"/>
    </location>
</feature>
<dbReference type="InterPro" id="IPR002372">
    <property type="entry name" value="PQQ_rpt_dom"/>
</dbReference>
<dbReference type="HAMAP" id="MF_00923">
    <property type="entry name" value="OM_assembly_BamB"/>
    <property type="match status" value="1"/>
</dbReference>
<dbReference type="PANTHER" id="PTHR34512:SF30">
    <property type="entry name" value="OUTER MEMBRANE PROTEIN ASSEMBLY FACTOR BAMB"/>
    <property type="match status" value="1"/>
</dbReference>
<comment type="function">
    <text evidence="4">Part of the outer membrane protein assembly complex, which is involved in assembly and insertion of beta-barrel proteins into the outer membrane.</text>
</comment>